<sequence>MCSTFGPLMLSCERYIFLFFQLIHYSVPSGAFSRSCIILT</sequence>
<proteinExistence type="predicted"/>
<dbReference type="EMBL" id="GBRH01239603">
    <property type="protein sequence ID" value="JAD58292.1"/>
    <property type="molecule type" value="Transcribed_RNA"/>
</dbReference>
<reference evidence="1" key="1">
    <citation type="submission" date="2014-09" db="EMBL/GenBank/DDBJ databases">
        <authorList>
            <person name="Magalhaes I.L.F."/>
            <person name="Oliveira U."/>
            <person name="Santos F.R."/>
            <person name="Vidigal T.H.D.A."/>
            <person name="Brescovit A.D."/>
            <person name="Santos A.J."/>
        </authorList>
    </citation>
    <scope>NUCLEOTIDE SEQUENCE</scope>
    <source>
        <tissue evidence="1">Shoot tissue taken approximately 20 cm above the soil surface</tissue>
    </source>
</reference>
<reference evidence="1" key="2">
    <citation type="journal article" date="2015" name="Data Brief">
        <title>Shoot transcriptome of the giant reed, Arundo donax.</title>
        <authorList>
            <person name="Barrero R.A."/>
            <person name="Guerrero F.D."/>
            <person name="Moolhuijzen P."/>
            <person name="Goolsby J.A."/>
            <person name="Tidwell J."/>
            <person name="Bellgard S.E."/>
            <person name="Bellgard M.I."/>
        </authorList>
    </citation>
    <scope>NUCLEOTIDE SEQUENCE</scope>
    <source>
        <tissue evidence="1">Shoot tissue taken approximately 20 cm above the soil surface</tissue>
    </source>
</reference>
<dbReference type="AlphaFoldDB" id="A0A0A9BG57"/>
<evidence type="ECO:0000313" key="1">
    <source>
        <dbReference type="EMBL" id="JAD58292.1"/>
    </source>
</evidence>
<accession>A0A0A9BG57</accession>
<protein>
    <submittedName>
        <fullName evidence="1">Uncharacterized protein</fullName>
    </submittedName>
</protein>
<name>A0A0A9BG57_ARUDO</name>
<organism evidence="1">
    <name type="scientific">Arundo donax</name>
    <name type="common">Giant reed</name>
    <name type="synonym">Donax arundinaceus</name>
    <dbReference type="NCBI Taxonomy" id="35708"/>
    <lineage>
        <taxon>Eukaryota</taxon>
        <taxon>Viridiplantae</taxon>
        <taxon>Streptophyta</taxon>
        <taxon>Embryophyta</taxon>
        <taxon>Tracheophyta</taxon>
        <taxon>Spermatophyta</taxon>
        <taxon>Magnoliopsida</taxon>
        <taxon>Liliopsida</taxon>
        <taxon>Poales</taxon>
        <taxon>Poaceae</taxon>
        <taxon>PACMAD clade</taxon>
        <taxon>Arundinoideae</taxon>
        <taxon>Arundineae</taxon>
        <taxon>Arundo</taxon>
    </lineage>
</organism>